<keyword evidence="3" id="KW-1185">Reference proteome</keyword>
<dbReference type="Proteomes" id="UP001642464">
    <property type="component" value="Unassembled WGS sequence"/>
</dbReference>
<protein>
    <submittedName>
        <fullName evidence="2">Uncharacterized protein</fullName>
    </submittedName>
</protein>
<feature type="compositionally biased region" description="Low complexity" evidence="1">
    <location>
        <begin position="178"/>
        <end position="190"/>
    </location>
</feature>
<reference evidence="2 3" key="1">
    <citation type="submission" date="2024-02" db="EMBL/GenBank/DDBJ databases">
        <authorList>
            <person name="Chen Y."/>
            <person name="Shah S."/>
            <person name="Dougan E. K."/>
            <person name="Thang M."/>
            <person name="Chan C."/>
        </authorList>
    </citation>
    <scope>NUCLEOTIDE SEQUENCE [LARGE SCALE GENOMIC DNA]</scope>
</reference>
<evidence type="ECO:0000313" key="3">
    <source>
        <dbReference type="Proteomes" id="UP001642464"/>
    </source>
</evidence>
<gene>
    <name evidence="2" type="ORF">SCF082_LOCUS8418</name>
</gene>
<evidence type="ECO:0000313" key="2">
    <source>
        <dbReference type="EMBL" id="CAK9005026.1"/>
    </source>
</evidence>
<dbReference type="EMBL" id="CAXAMM010004803">
    <property type="protein sequence ID" value="CAK9005026.1"/>
    <property type="molecule type" value="Genomic_DNA"/>
</dbReference>
<evidence type="ECO:0000256" key="1">
    <source>
        <dbReference type="SAM" id="MobiDB-lite"/>
    </source>
</evidence>
<feature type="region of interest" description="Disordered" evidence="1">
    <location>
        <begin position="177"/>
        <end position="202"/>
    </location>
</feature>
<name>A0ABP0IR13_9DINO</name>
<organism evidence="2 3">
    <name type="scientific">Durusdinium trenchii</name>
    <dbReference type="NCBI Taxonomy" id="1381693"/>
    <lineage>
        <taxon>Eukaryota</taxon>
        <taxon>Sar</taxon>
        <taxon>Alveolata</taxon>
        <taxon>Dinophyceae</taxon>
        <taxon>Suessiales</taxon>
        <taxon>Symbiodiniaceae</taxon>
        <taxon>Durusdinium</taxon>
    </lineage>
</organism>
<accession>A0ABP0IR13</accession>
<proteinExistence type="predicted"/>
<comment type="caution">
    <text evidence="2">The sequence shown here is derived from an EMBL/GenBank/DDBJ whole genome shotgun (WGS) entry which is preliminary data.</text>
</comment>
<sequence>MGSGAGRALQDGLAGVSPWMTLVHIDNQTNQPVIVHLARNAETPSPEDAVEHTIPANDVYGLASGWLREPRATLLIRTEVHKAQLLRASNNARIMIRLKFLLFTKGHRNLHDSSSRSFREFRSLRKLAPHGLHVESPDDVEIEAFEPAQDVSGHDTVPMALRGESFHVSTPVEPDLRAAASAEPSAPSVAQMAVEPQEAAAI</sequence>